<feature type="transmembrane region" description="Helical" evidence="1">
    <location>
        <begin position="61"/>
        <end position="83"/>
    </location>
</feature>
<organism evidence="2 3">
    <name type="scientific">Candidatus Merdivivens pullicola</name>
    <dbReference type="NCBI Taxonomy" id="2840872"/>
    <lineage>
        <taxon>Bacteria</taxon>
        <taxon>Pseudomonadati</taxon>
        <taxon>Bacteroidota</taxon>
        <taxon>Bacteroidia</taxon>
        <taxon>Bacteroidales</taxon>
        <taxon>Muribaculaceae</taxon>
        <taxon>Muribaculaceae incertae sedis</taxon>
        <taxon>Candidatus Merdivivens</taxon>
    </lineage>
</organism>
<feature type="transmembrane region" description="Helical" evidence="1">
    <location>
        <begin position="12"/>
        <end position="30"/>
    </location>
</feature>
<evidence type="ECO:0008006" key="4">
    <source>
        <dbReference type="Google" id="ProtNLM"/>
    </source>
</evidence>
<keyword evidence="1" id="KW-0472">Membrane</keyword>
<keyword evidence="1" id="KW-1133">Transmembrane helix</keyword>
<protein>
    <recommendedName>
        <fullName evidence="4">Cell wall-active antibiotics response LiaF-like C-terminal domain-containing protein</fullName>
    </recommendedName>
</protein>
<dbReference type="AlphaFoldDB" id="A0A9D9IIK8"/>
<evidence type="ECO:0000313" key="3">
    <source>
        <dbReference type="Proteomes" id="UP000823604"/>
    </source>
</evidence>
<dbReference type="Proteomes" id="UP000823604">
    <property type="component" value="Unassembled WGS sequence"/>
</dbReference>
<comment type="caution">
    <text evidence="2">The sequence shown here is derived from an EMBL/GenBank/DDBJ whole genome shotgun (WGS) entry which is preliminary data.</text>
</comment>
<feature type="transmembrane region" description="Helical" evidence="1">
    <location>
        <begin position="36"/>
        <end position="54"/>
    </location>
</feature>
<evidence type="ECO:0000313" key="2">
    <source>
        <dbReference type="EMBL" id="MBO8473474.1"/>
    </source>
</evidence>
<gene>
    <name evidence="2" type="ORF">IAB81_07610</name>
</gene>
<evidence type="ECO:0000256" key="1">
    <source>
        <dbReference type="SAM" id="Phobius"/>
    </source>
</evidence>
<accession>A0A9D9IIK8</accession>
<sequence length="243" mass="26821">MKIRLRLGWSRIVLAVYVLLLAVTYILMRKGVAGDVFTRIVFSWQLLILFLGLARITTKPVALGLVLTFIGAFTLLPLFTDVFPALAGLVSNQKFWIIVPVFVAAVIIVSEIIRYRRLKAEKKIKPVEQSGLGEDGMLYERIYLSSRDIIVNEGGFAGGSVTVSSGRAEINLSRCILGEGISVMNVDVTLGTVVLVLPADWYVEVRTDNFAGRSKDERAPMERDVSRTLLIKGNVTFGSLTIN</sequence>
<reference evidence="2" key="1">
    <citation type="submission" date="2020-10" db="EMBL/GenBank/DDBJ databases">
        <authorList>
            <person name="Gilroy R."/>
        </authorList>
    </citation>
    <scope>NUCLEOTIDE SEQUENCE</scope>
    <source>
        <strain evidence="2">B1-8020</strain>
    </source>
</reference>
<reference evidence="2" key="2">
    <citation type="journal article" date="2021" name="PeerJ">
        <title>Extensive microbial diversity within the chicken gut microbiome revealed by metagenomics and culture.</title>
        <authorList>
            <person name="Gilroy R."/>
            <person name="Ravi A."/>
            <person name="Getino M."/>
            <person name="Pursley I."/>
            <person name="Horton D.L."/>
            <person name="Alikhan N.F."/>
            <person name="Baker D."/>
            <person name="Gharbi K."/>
            <person name="Hall N."/>
            <person name="Watson M."/>
            <person name="Adriaenssens E.M."/>
            <person name="Foster-Nyarko E."/>
            <person name="Jarju S."/>
            <person name="Secka A."/>
            <person name="Antonio M."/>
            <person name="Oren A."/>
            <person name="Chaudhuri R.R."/>
            <person name="La Ragione R."/>
            <person name="Hildebrand F."/>
            <person name="Pallen M.J."/>
        </authorList>
    </citation>
    <scope>NUCLEOTIDE SEQUENCE</scope>
    <source>
        <strain evidence="2">B1-8020</strain>
    </source>
</reference>
<proteinExistence type="predicted"/>
<dbReference type="EMBL" id="JADIMA010000074">
    <property type="protein sequence ID" value="MBO8473474.1"/>
    <property type="molecule type" value="Genomic_DNA"/>
</dbReference>
<keyword evidence="1" id="KW-0812">Transmembrane</keyword>
<feature type="transmembrane region" description="Helical" evidence="1">
    <location>
        <begin position="95"/>
        <end position="113"/>
    </location>
</feature>
<name>A0A9D9IIK8_9BACT</name>